<keyword evidence="1" id="KW-0472">Membrane</keyword>
<sequence length="258" mass="30052">MKEICLVKDLDNLYKKYNNIEFVHPDPFEFVLKYSNKNDMEVVGLIAASFAVGNVFQILKFLGSVFDKMGESPYLYLLNSSDSKIENDFKGFYYRYYKDYHIVEFFINISRVLKSYGSIEDWVVGYLDEDDETYFPLFKKISADFNLSSALIPKSSGNSAFKRLALYFRWMVRDDGLDLGLWKKLSPKKLIIPLDIHMMSISMILGFTKSKSNSMSNALKITQEFRKLNPKDPVKWDFSLSRLGIHPDLNYNELISLF</sequence>
<feature type="transmembrane region" description="Helical" evidence="1">
    <location>
        <begin position="42"/>
        <end position="62"/>
    </location>
</feature>
<proteinExistence type="predicted"/>
<dbReference type="AlphaFoldDB" id="A0A5C1QDV1"/>
<accession>A0A5C1QDV1</accession>
<evidence type="ECO:0000313" key="3">
    <source>
        <dbReference type="Proteomes" id="UP000323824"/>
    </source>
</evidence>
<reference evidence="2 3" key="2">
    <citation type="submission" date="2019-09" db="EMBL/GenBank/DDBJ databases">
        <title>Complete Genome Sequence and Methylome Analysis of free living Spirochaetas.</title>
        <authorList>
            <person name="Leshcheva N."/>
            <person name="Mikheeva N."/>
        </authorList>
    </citation>
    <scope>NUCLEOTIDE SEQUENCE [LARGE SCALE GENOMIC DNA]</scope>
    <source>
        <strain evidence="2 3">P</strain>
    </source>
</reference>
<gene>
    <name evidence="2" type="ORF">EW093_11175</name>
</gene>
<keyword evidence="1" id="KW-1133">Transmembrane helix</keyword>
<keyword evidence="1" id="KW-0812">Transmembrane</keyword>
<dbReference type="Pfam" id="PF09674">
    <property type="entry name" value="DUF2400"/>
    <property type="match status" value="1"/>
</dbReference>
<organism evidence="2 3">
    <name type="scientific">Thiospirochaeta perfilievii</name>
    <dbReference type="NCBI Taxonomy" id="252967"/>
    <lineage>
        <taxon>Bacteria</taxon>
        <taxon>Pseudomonadati</taxon>
        <taxon>Spirochaetota</taxon>
        <taxon>Spirochaetia</taxon>
        <taxon>Spirochaetales</taxon>
        <taxon>Spirochaetaceae</taxon>
        <taxon>Thiospirochaeta</taxon>
    </lineage>
</organism>
<protein>
    <submittedName>
        <fullName evidence="2">TIGR02757 family protein</fullName>
    </submittedName>
</protein>
<dbReference type="Proteomes" id="UP000323824">
    <property type="component" value="Chromosome"/>
</dbReference>
<evidence type="ECO:0000313" key="2">
    <source>
        <dbReference type="EMBL" id="QEN05250.1"/>
    </source>
</evidence>
<name>A0A5C1QDV1_9SPIO</name>
<reference evidence="2 3" key="1">
    <citation type="submission" date="2019-02" db="EMBL/GenBank/DDBJ databases">
        <authorList>
            <person name="Fomenkov A."/>
            <person name="Dubinina G."/>
            <person name="Grabovich M."/>
            <person name="Vincze T."/>
            <person name="Roberts R.J."/>
        </authorList>
    </citation>
    <scope>NUCLEOTIDE SEQUENCE [LARGE SCALE GENOMIC DNA]</scope>
    <source>
        <strain evidence="2 3">P</strain>
    </source>
</reference>
<keyword evidence="3" id="KW-1185">Reference proteome</keyword>
<dbReference type="InterPro" id="IPR014127">
    <property type="entry name" value="CHP02757"/>
</dbReference>
<dbReference type="OrthoDB" id="9773332at2"/>
<evidence type="ECO:0000256" key="1">
    <source>
        <dbReference type="SAM" id="Phobius"/>
    </source>
</evidence>
<dbReference type="KEGG" id="sper:EW093_11175"/>
<dbReference type="EMBL" id="CP035807">
    <property type="protein sequence ID" value="QEN05250.1"/>
    <property type="molecule type" value="Genomic_DNA"/>
</dbReference>
<dbReference type="NCBIfam" id="TIGR02757">
    <property type="entry name" value="TIGR02757 family protein"/>
    <property type="match status" value="1"/>
</dbReference>